<dbReference type="RefSeq" id="WP_369280120.1">
    <property type="nucleotide sequence ID" value="NZ_JBJVMW010000003.1"/>
</dbReference>
<accession>A0ABW9ICJ2</accession>
<dbReference type="Gene3D" id="3.30.460.10">
    <property type="entry name" value="Beta Polymerase, domain 2"/>
    <property type="match status" value="1"/>
</dbReference>
<dbReference type="InterPro" id="IPR006116">
    <property type="entry name" value="NT_2-5OAS_ClassI-CCAase"/>
</dbReference>
<proteinExistence type="predicted"/>
<evidence type="ECO:0000313" key="3">
    <source>
        <dbReference type="Proteomes" id="UP001631993"/>
    </source>
</evidence>
<evidence type="ECO:0000256" key="1">
    <source>
        <dbReference type="ARBA" id="ARBA00023118"/>
    </source>
</evidence>
<evidence type="ECO:0000313" key="2">
    <source>
        <dbReference type="EMBL" id="MFM9646221.1"/>
    </source>
</evidence>
<keyword evidence="3" id="KW-1185">Reference proteome</keyword>
<name>A0ABW9ICJ2_STRGJ</name>
<protein>
    <submittedName>
        <fullName evidence="2">SMODS domain-containing nucleotidyltransferase</fullName>
    </submittedName>
</protein>
<dbReference type="EMBL" id="JBJVNE010000004">
    <property type="protein sequence ID" value="MFM9646221.1"/>
    <property type="molecule type" value="Genomic_DNA"/>
</dbReference>
<dbReference type="InterPro" id="IPR043519">
    <property type="entry name" value="NT_sf"/>
</dbReference>
<comment type="caution">
    <text evidence="2">The sequence shown here is derived from an EMBL/GenBank/DDBJ whole genome shotgun (WGS) entry which is preliminary data.</text>
</comment>
<dbReference type="Proteomes" id="UP001631993">
    <property type="component" value="Unassembled WGS sequence"/>
</dbReference>
<dbReference type="CDD" id="cd05400">
    <property type="entry name" value="NT_2-5OAS_ClassI-CCAase"/>
    <property type="match status" value="1"/>
</dbReference>
<gene>
    <name evidence="2" type="ORF">ACKI1S_08720</name>
</gene>
<dbReference type="Pfam" id="PF18144">
    <property type="entry name" value="SMODS"/>
    <property type="match status" value="1"/>
</dbReference>
<reference evidence="2 3" key="1">
    <citation type="submission" date="2024-12" db="EMBL/GenBank/DDBJ databases">
        <title>Forecasting of Potato common scab and diversities of Pathogenic streptomyces spp. in china.</title>
        <authorList>
            <person name="Handique U."/>
            <person name="Wu J."/>
        </authorList>
    </citation>
    <scope>NUCLEOTIDE SEQUENCE [LARGE SCALE GENOMIC DNA]</scope>
    <source>
        <strain evidence="2 3">ZRIMU1585</strain>
    </source>
</reference>
<sequence length="108" mass="12083">MKTSEIFETLLKNLKVGETATTVASRRDEITKALNKDFRDKDGCTDYKLMVGSFGRHTAIKGVSDLDMIFILPPGIRSSYDGDTGPRRILERVRDDLKARYTSTPPAT</sequence>
<dbReference type="SUPFAM" id="SSF81301">
    <property type="entry name" value="Nucleotidyltransferase"/>
    <property type="match status" value="1"/>
</dbReference>
<keyword evidence="1" id="KW-0051">Antiviral defense</keyword>
<organism evidence="2 3">
    <name type="scientific">Streptomyces galilaeus</name>
    <dbReference type="NCBI Taxonomy" id="33899"/>
    <lineage>
        <taxon>Bacteria</taxon>
        <taxon>Bacillati</taxon>
        <taxon>Actinomycetota</taxon>
        <taxon>Actinomycetes</taxon>
        <taxon>Kitasatosporales</taxon>
        <taxon>Streptomycetaceae</taxon>
        <taxon>Streptomyces</taxon>
    </lineage>
</organism>